<evidence type="ECO:0000313" key="2">
    <source>
        <dbReference type="Proteomes" id="UP000186922"/>
    </source>
</evidence>
<comment type="caution">
    <text evidence="1">The sequence shown here is derived from an EMBL/GenBank/DDBJ whole genome shotgun (WGS) entry which is preliminary data.</text>
</comment>
<accession>A0A1D1UIC9</accession>
<dbReference type="Proteomes" id="UP000186922">
    <property type="component" value="Unassembled WGS sequence"/>
</dbReference>
<name>A0A1D1UIC9_RAMVA</name>
<evidence type="ECO:0000313" key="1">
    <source>
        <dbReference type="EMBL" id="GAU89201.1"/>
    </source>
</evidence>
<organism evidence="1 2">
    <name type="scientific">Ramazzottius varieornatus</name>
    <name type="common">Water bear</name>
    <name type="synonym">Tardigrade</name>
    <dbReference type="NCBI Taxonomy" id="947166"/>
    <lineage>
        <taxon>Eukaryota</taxon>
        <taxon>Metazoa</taxon>
        <taxon>Ecdysozoa</taxon>
        <taxon>Tardigrada</taxon>
        <taxon>Eutardigrada</taxon>
        <taxon>Parachela</taxon>
        <taxon>Hypsibioidea</taxon>
        <taxon>Ramazzottiidae</taxon>
        <taxon>Ramazzottius</taxon>
    </lineage>
</organism>
<reference evidence="1 2" key="1">
    <citation type="journal article" date="2016" name="Nat. Commun.">
        <title>Extremotolerant tardigrade genome and improved radiotolerance of human cultured cells by tardigrade-unique protein.</title>
        <authorList>
            <person name="Hashimoto T."/>
            <person name="Horikawa D.D."/>
            <person name="Saito Y."/>
            <person name="Kuwahara H."/>
            <person name="Kozuka-Hata H."/>
            <person name="Shin-I T."/>
            <person name="Minakuchi Y."/>
            <person name="Ohishi K."/>
            <person name="Motoyama A."/>
            <person name="Aizu T."/>
            <person name="Enomoto A."/>
            <person name="Kondo K."/>
            <person name="Tanaka S."/>
            <person name="Hara Y."/>
            <person name="Koshikawa S."/>
            <person name="Sagara H."/>
            <person name="Miura T."/>
            <person name="Yokobori S."/>
            <person name="Miyagawa K."/>
            <person name="Suzuki Y."/>
            <person name="Kubo T."/>
            <person name="Oyama M."/>
            <person name="Kohara Y."/>
            <person name="Fujiyama A."/>
            <person name="Arakawa K."/>
            <person name="Katayama T."/>
            <person name="Toyoda A."/>
            <person name="Kunieda T."/>
        </authorList>
    </citation>
    <scope>NUCLEOTIDE SEQUENCE [LARGE SCALE GENOMIC DNA]</scope>
    <source>
        <strain evidence="1 2">YOKOZUNA-1</strain>
    </source>
</reference>
<feature type="non-terminal residue" evidence="1">
    <location>
        <position position="1"/>
    </location>
</feature>
<sequence>LLELDCVASCECQRKLLKDDLPNFAFPSQPRLPNHHRSGLTGRLQYIPHVPTDVICHNFPEPNEIDLTGNHSPCCAVHYLEISADVILDCSAKVLFYILCCLAESQ</sequence>
<proteinExistence type="predicted"/>
<dbReference type="EMBL" id="BDGG01000001">
    <property type="protein sequence ID" value="GAU89201.1"/>
    <property type="molecule type" value="Genomic_DNA"/>
</dbReference>
<gene>
    <name evidence="1" type="primary">RvY_01779</name>
    <name evidence="1" type="synonym">RvY_01779.2</name>
    <name evidence="1" type="ORF">RvY_01779-2</name>
</gene>
<dbReference type="AlphaFoldDB" id="A0A1D1UIC9"/>
<protein>
    <submittedName>
        <fullName evidence="1">Uncharacterized protein</fullName>
    </submittedName>
</protein>
<keyword evidence="2" id="KW-1185">Reference proteome</keyword>